<protein>
    <submittedName>
        <fullName evidence="2">Uncharacterized protein</fullName>
    </submittedName>
</protein>
<organism evidence="2 3">
    <name type="scientific">Cereibacter ovatus</name>
    <dbReference type="NCBI Taxonomy" id="439529"/>
    <lineage>
        <taxon>Bacteria</taxon>
        <taxon>Pseudomonadati</taxon>
        <taxon>Pseudomonadota</taxon>
        <taxon>Alphaproteobacteria</taxon>
        <taxon>Rhodobacterales</taxon>
        <taxon>Paracoccaceae</taxon>
        <taxon>Cereibacter</taxon>
    </lineage>
</organism>
<proteinExistence type="predicted"/>
<feature type="region of interest" description="Disordered" evidence="1">
    <location>
        <begin position="63"/>
        <end position="86"/>
    </location>
</feature>
<dbReference type="AlphaFoldDB" id="A0A285D5B1"/>
<name>A0A285D5B1_9RHOB</name>
<evidence type="ECO:0000313" key="3">
    <source>
        <dbReference type="Proteomes" id="UP000219467"/>
    </source>
</evidence>
<dbReference type="EMBL" id="OAOQ01000028">
    <property type="protein sequence ID" value="SNX74959.1"/>
    <property type="molecule type" value="Genomic_DNA"/>
</dbReference>
<evidence type="ECO:0000313" key="2">
    <source>
        <dbReference type="EMBL" id="SNX74959.1"/>
    </source>
</evidence>
<gene>
    <name evidence="2" type="ORF">SAMN05878503_12817</name>
</gene>
<keyword evidence="3" id="KW-1185">Reference proteome</keyword>
<sequence length="86" mass="9889">MKLLRQAVRSQENFAWIGKRNSVGYGHVRQFDVDNSVLQNRVSPQNRFDPVDFTQDDEGRIAIYRPPSLPYPEGTRGQLDRLRTGG</sequence>
<evidence type="ECO:0000256" key="1">
    <source>
        <dbReference type="SAM" id="MobiDB-lite"/>
    </source>
</evidence>
<reference evidence="3" key="1">
    <citation type="submission" date="2017-08" db="EMBL/GenBank/DDBJ databases">
        <authorList>
            <person name="Varghese N."/>
            <person name="Submissions S."/>
        </authorList>
    </citation>
    <scope>NUCLEOTIDE SEQUENCE [LARGE SCALE GENOMIC DNA]</scope>
    <source>
        <strain evidence="3">JA234</strain>
    </source>
</reference>
<accession>A0A285D5B1</accession>
<dbReference type="Proteomes" id="UP000219467">
    <property type="component" value="Unassembled WGS sequence"/>
</dbReference>